<organism evidence="1">
    <name type="scientific">Brachypodium distachyon</name>
    <name type="common">Purple false brome</name>
    <name type="synonym">Trachynia distachya</name>
    <dbReference type="NCBI Taxonomy" id="15368"/>
    <lineage>
        <taxon>Eukaryota</taxon>
        <taxon>Viridiplantae</taxon>
        <taxon>Streptophyta</taxon>
        <taxon>Embryophyta</taxon>
        <taxon>Tracheophyta</taxon>
        <taxon>Spermatophyta</taxon>
        <taxon>Magnoliopsida</taxon>
        <taxon>Liliopsida</taxon>
        <taxon>Poales</taxon>
        <taxon>Poaceae</taxon>
        <taxon>BOP clade</taxon>
        <taxon>Pooideae</taxon>
        <taxon>Stipodae</taxon>
        <taxon>Brachypodieae</taxon>
        <taxon>Brachypodium</taxon>
    </lineage>
</organism>
<dbReference type="AlphaFoldDB" id="A0A2K2DVL0"/>
<dbReference type="Proteomes" id="UP000008810">
    <property type="component" value="Chromosome 1"/>
</dbReference>
<feature type="non-terminal residue" evidence="1">
    <location>
        <position position="1"/>
    </location>
</feature>
<evidence type="ECO:0000313" key="3">
    <source>
        <dbReference type="Proteomes" id="UP000008810"/>
    </source>
</evidence>
<reference evidence="1 2" key="1">
    <citation type="journal article" date="2010" name="Nature">
        <title>Genome sequencing and analysis of the model grass Brachypodium distachyon.</title>
        <authorList>
            <consortium name="International Brachypodium Initiative"/>
        </authorList>
    </citation>
    <scope>NUCLEOTIDE SEQUENCE [LARGE SCALE GENOMIC DNA]</scope>
    <source>
        <strain evidence="1 2">Bd21</strain>
    </source>
</reference>
<reference evidence="1" key="2">
    <citation type="submission" date="2017-06" db="EMBL/GenBank/DDBJ databases">
        <title>WGS assembly of Brachypodium distachyon.</title>
        <authorList>
            <consortium name="The International Brachypodium Initiative"/>
            <person name="Lucas S."/>
            <person name="Harmon-Smith M."/>
            <person name="Lail K."/>
            <person name="Tice H."/>
            <person name="Grimwood J."/>
            <person name="Bruce D."/>
            <person name="Barry K."/>
            <person name="Shu S."/>
            <person name="Lindquist E."/>
            <person name="Wang M."/>
            <person name="Pitluck S."/>
            <person name="Vogel J.P."/>
            <person name="Garvin D.F."/>
            <person name="Mockler T.C."/>
            <person name="Schmutz J."/>
            <person name="Rokhsar D."/>
            <person name="Bevan M.W."/>
        </authorList>
    </citation>
    <scope>NUCLEOTIDE SEQUENCE</scope>
    <source>
        <strain evidence="1">Bd21</strain>
    </source>
</reference>
<proteinExistence type="predicted"/>
<name>A0A2K2DVL0_BRADI</name>
<gene>
    <name evidence="2" type="primary">LOC112269698</name>
    <name evidence="1" type="ORF">BRADI_1g77312v3</name>
</gene>
<dbReference type="ExpressionAtlas" id="A0A2K2DVL0">
    <property type="expression patterns" value="baseline"/>
</dbReference>
<accession>A0A2K2DVL0</accession>
<evidence type="ECO:0000313" key="1">
    <source>
        <dbReference type="EMBL" id="PNT78319.1"/>
    </source>
</evidence>
<reference evidence="2" key="3">
    <citation type="submission" date="2018-08" db="UniProtKB">
        <authorList>
            <consortium name="EnsemblPlants"/>
        </authorList>
    </citation>
    <scope>IDENTIFICATION</scope>
    <source>
        <strain evidence="2">cv. Bd21</strain>
    </source>
</reference>
<evidence type="ECO:0000313" key="2">
    <source>
        <dbReference type="EnsemblPlants" id="PNT78319"/>
    </source>
</evidence>
<dbReference type="EnsemblPlants" id="PNT78319">
    <property type="protein sequence ID" value="PNT78319"/>
    <property type="gene ID" value="BRADI_1g77312v3"/>
</dbReference>
<dbReference type="Gramene" id="PNT78319">
    <property type="protein sequence ID" value="PNT78319"/>
    <property type="gene ID" value="BRADI_1g77312v3"/>
</dbReference>
<dbReference type="EMBL" id="CM000880">
    <property type="protein sequence ID" value="PNT78319.1"/>
    <property type="molecule type" value="Genomic_DNA"/>
</dbReference>
<sequence>KLRKDTPVLKRLRNMREAFSAAIPETIEATGVACGASDLGLPARSGRTTREGGAQLRLGGDAVFVGISHVDFRRTILAIADLAERDEKVIEKIRQPGKIELPTGFSDLRARFSDLALAVIERRRRQPKLSIRMAFKKWHGWVLKKFSDDSTITDYDIDSIIAKREETTAKPNAKMKKFTKGAIKFNRYKRMCLSLFLCLLQHCVFRPHT</sequence>
<protein>
    <submittedName>
        <fullName evidence="1 2">Uncharacterized protein</fullName>
    </submittedName>
</protein>
<keyword evidence="3" id="KW-1185">Reference proteome</keyword>
<dbReference type="STRING" id="15368.A0A2K2DVL0"/>